<reference evidence="1 2" key="1">
    <citation type="journal article" date="2016" name="Sci. Rep.">
        <title>Peltaster fructicola genome reveals evolution from an invasive phytopathogen to an ectophytic parasite.</title>
        <authorList>
            <person name="Xu C."/>
            <person name="Chen H."/>
            <person name="Gleason M.L."/>
            <person name="Xu J.R."/>
            <person name="Liu H."/>
            <person name="Zhang R."/>
            <person name="Sun G."/>
        </authorList>
    </citation>
    <scope>NUCLEOTIDE SEQUENCE [LARGE SCALE GENOMIC DNA]</scope>
    <source>
        <strain evidence="1 2">LNHT1506</strain>
    </source>
</reference>
<dbReference type="Pfam" id="PF11951">
    <property type="entry name" value="Fungal_trans_2"/>
    <property type="match status" value="1"/>
</dbReference>
<dbReference type="PANTHER" id="PTHR38111:SF11">
    <property type="entry name" value="TRANSCRIPTION FACTOR DOMAIN-CONTAINING PROTEIN-RELATED"/>
    <property type="match status" value="1"/>
</dbReference>
<dbReference type="Proteomes" id="UP000503462">
    <property type="component" value="Chromosome 3"/>
</dbReference>
<dbReference type="InterPro" id="IPR021858">
    <property type="entry name" value="Fun_TF"/>
</dbReference>
<name>A0A6H0XUW2_9PEZI</name>
<evidence type="ECO:0000313" key="1">
    <source>
        <dbReference type="EMBL" id="QIW98546.1"/>
    </source>
</evidence>
<dbReference type="EMBL" id="CP051141">
    <property type="protein sequence ID" value="QIW98546.1"/>
    <property type="molecule type" value="Genomic_DNA"/>
</dbReference>
<dbReference type="PANTHER" id="PTHR38111">
    <property type="entry name" value="ZN(2)-C6 FUNGAL-TYPE DOMAIN-CONTAINING PROTEIN-RELATED"/>
    <property type="match status" value="1"/>
</dbReference>
<dbReference type="InterPro" id="IPR053178">
    <property type="entry name" value="Osmoadaptation_assoc"/>
</dbReference>
<dbReference type="AlphaFoldDB" id="A0A6H0XUW2"/>
<accession>A0A6H0XUW2</accession>
<sequence length="307" mass="34053">MLATAPAQSPTTFLALTSSASLLCTDRTLQAMEAFWTIYLPTEKQGQDGSIGGLLSAPWVPVVREIAEAEHYVKKALEACAYAGLGWIKDDHSLVRYGMQPYVYALRGVNKALQDPRQATSDTVLAACRVLSLFEMLRKLPASGREEVQATSWQTHAAGAYQLLRFRGRVRHTSSHGLHLYDGVRLMGVVQGLSQRQANTFTKLCWNLPQRDLRDELFDLMSSVPELFEASDQLLAECSCHTVQVTRELLMQRGNDLLQRYLVVAHALTAWESRALSLCQPDVPQDGSLSLAAHITLSMDAFNLFGQ</sequence>
<keyword evidence="2" id="KW-1185">Reference proteome</keyword>
<dbReference type="OrthoDB" id="3525185at2759"/>
<gene>
    <name evidence="1" type="ORF">AMS68_004064</name>
</gene>
<proteinExistence type="predicted"/>
<evidence type="ECO:0000313" key="2">
    <source>
        <dbReference type="Proteomes" id="UP000503462"/>
    </source>
</evidence>
<protein>
    <submittedName>
        <fullName evidence="1">Uncharacterized protein</fullName>
    </submittedName>
</protein>
<organism evidence="1 2">
    <name type="scientific">Peltaster fructicola</name>
    <dbReference type="NCBI Taxonomy" id="286661"/>
    <lineage>
        <taxon>Eukaryota</taxon>
        <taxon>Fungi</taxon>
        <taxon>Dikarya</taxon>
        <taxon>Ascomycota</taxon>
        <taxon>Pezizomycotina</taxon>
        <taxon>Dothideomycetes</taxon>
        <taxon>Dothideomycetes incertae sedis</taxon>
        <taxon>Peltaster</taxon>
    </lineage>
</organism>